<accession>D2CG42</accession>
<name>D2CG42_TRICA</name>
<reference evidence="1 2" key="1">
    <citation type="journal article" date="2008" name="Nature">
        <title>The genome of the model beetle and pest Tribolium castaneum.</title>
        <authorList>
            <consortium name="Tribolium Genome Sequencing Consortium"/>
            <person name="Richards S."/>
            <person name="Gibbs R.A."/>
            <person name="Weinstock G.M."/>
            <person name="Brown S.J."/>
            <person name="Denell R."/>
            <person name="Beeman R.W."/>
            <person name="Gibbs R."/>
            <person name="Beeman R.W."/>
            <person name="Brown S.J."/>
            <person name="Bucher G."/>
            <person name="Friedrich M."/>
            <person name="Grimmelikhuijzen C.J."/>
            <person name="Klingler M."/>
            <person name="Lorenzen M."/>
            <person name="Richards S."/>
            <person name="Roth S."/>
            <person name="Schroder R."/>
            <person name="Tautz D."/>
            <person name="Zdobnov E.M."/>
            <person name="Muzny D."/>
            <person name="Gibbs R.A."/>
            <person name="Weinstock G.M."/>
            <person name="Attaway T."/>
            <person name="Bell S."/>
            <person name="Buhay C.J."/>
            <person name="Chandrabose M.N."/>
            <person name="Chavez D."/>
            <person name="Clerk-Blankenburg K.P."/>
            <person name="Cree A."/>
            <person name="Dao M."/>
            <person name="Davis C."/>
            <person name="Chacko J."/>
            <person name="Dinh H."/>
            <person name="Dugan-Rocha S."/>
            <person name="Fowler G."/>
            <person name="Garner T.T."/>
            <person name="Garnes J."/>
            <person name="Gnirke A."/>
            <person name="Hawes A."/>
            <person name="Hernandez J."/>
            <person name="Hines S."/>
            <person name="Holder M."/>
            <person name="Hume J."/>
            <person name="Jhangiani S.N."/>
            <person name="Joshi V."/>
            <person name="Khan Z.M."/>
            <person name="Jackson L."/>
            <person name="Kovar C."/>
            <person name="Kowis A."/>
            <person name="Lee S."/>
            <person name="Lewis L.R."/>
            <person name="Margolis J."/>
            <person name="Morgan M."/>
            <person name="Nazareth L.V."/>
            <person name="Nguyen N."/>
            <person name="Okwuonu G."/>
            <person name="Parker D."/>
            <person name="Richards S."/>
            <person name="Ruiz S.J."/>
            <person name="Santibanez J."/>
            <person name="Savard J."/>
            <person name="Scherer S.E."/>
            <person name="Schneider B."/>
            <person name="Sodergren E."/>
            <person name="Tautz D."/>
            <person name="Vattahil S."/>
            <person name="Villasana D."/>
            <person name="White C.S."/>
            <person name="Wright R."/>
            <person name="Park Y."/>
            <person name="Beeman R.W."/>
            <person name="Lord J."/>
            <person name="Oppert B."/>
            <person name="Lorenzen M."/>
            <person name="Brown S."/>
            <person name="Wang L."/>
            <person name="Savard J."/>
            <person name="Tautz D."/>
            <person name="Richards S."/>
            <person name="Weinstock G."/>
            <person name="Gibbs R.A."/>
            <person name="Liu Y."/>
            <person name="Worley K."/>
            <person name="Weinstock G."/>
            <person name="Elsik C.G."/>
            <person name="Reese J.T."/>
            <person name="Elhaik E."/>
            <person name="Landan G."/>
            <person name="Graur D."/>
            <person name="Arensburger P."/>
            <person name="Atkinson P."/>
            <person name="Beeman R.W."/>
            <person name="Beidler J."/>
            <person name="Brown S.J."/>
            <person name="Demuth J.P."/>
            <person name="Drury D.W."/>
            <person name="Du Y.Z."/>
            <person name="Fujiwara H."/>
            <person name="Lorenzen M."/>
            <person name="Maselli V."/>
            <person name="Osanai M."/>
            <person name="Park Y."/>
            <person name="Robertson H.M."/>
            <person name="Tu Z."/>
            <person name="Wang J.J."/>
            <person name="Wang S."/>
            <person name="Richards S."/>
            <person name="Song H."/>
            <person name="Zhang L."/>
            <person name="Sodergren E."/>
            <person name="Werner D."/>
            <person name="Stanke M."/>
            <person name="Morgenstern B."/>
            <person name="Solovyev V."/>
            <person name="Kosarev P."/>
            <person name="Brown G."/>
            <person name="Chen H.C."/>
            <person name="Ermolaeva O."/>
            <person name="Hlavina W."/>
            <person name="Kapustin Y."/>
            <person name="Kiryutin B."/>
            <person name="Kitts P."/>
            <person name="Maglott D."/>
            <person name="Pruitt K."/>
            <person name="Sapojnikov V."/>
            <person name="Souvorov A."/>
            <person name="Mackey A.J."/>
            <person name="Waterhouse R.M."/>
            <person name="Wyder S."/>
            <person name="Zdobnov E.M."/>
            <person name="Zdobnov E.M."/>
            <person name="Wyder S."/>
            <person name="Kriventseva E.V."/>
            <person name="Kadowaki T."/>
            <person name="Bork P."/>
            <person name="Aranda M."/>
            <person name="Bao R."/>
            <person name="Beermann A."/>
            <person name="Berns N."/>
            <person name="Bolognesi R."/>
            <person name="Bonneton F."/>
            <person name="Bopp D."/>
            <person name="Brown S.J."/>
            <person name="Bucher G."/>
            <person name="Butts T."/>
            <person name="Chaumot A."/>
            <person name="Denell R.E."/>
            <person name="Ferrier D.E."/>
            <person name="Friedrich M."/>
            <person name="Gordon C.M."/>
            <person name="Jindra M."/>
            <person name="Klingler M."/>
            <person name="Lan Q."/>
            <person name="Lattorff H.M."/>
            <person name="Laudet V."/>
            <person name="von Levetsow C."/>
            <person name="Liu Z."/>
            <person name="Lutz R."/>
            <person name="Lynch J.A."/>
            <person name="da Fonseca R.N."/>
            <person name="Posnien N."/>
            <person name="Reuter R."/>
            <person name="Roth S."/>
            <person name="Savard J."/>
            <person name="Schinko J.B."/>
            <person name="Schmitt C."/>
            <person name="Schoppmeier M."/>
            <person name="Schroder R."/>
            <person name="Shippy T.D."/>
            <person name="Simonnet F."/>
            <person name="Marques-Souza H."/>
            <person name="Tautz D."/>
            <person name="Tomoyasu Y."/>
            <person name="Trauner J."/>
            <person name="Van der Zee M."/>
            <person name="Vervoort M."/>
            <person name="Wittkopp N."/>
            <person name="Wimmer E.A."/>
            <person name="Yang X."/>
            <person name="Jones A.K."/>
            <person name="Sattelle D.B."/>
            <person name="Ebert P.R."/>
            <person name="Nelson D."/>
            <person name="Scott J.G."/>
            <person name="Beeman R.W."/>
            <person name="Muthukrishnan S."/>
            <person name="Kramer K.J."/>
            <person name="Arakane Y."/>
            <person name="Beeman R.W."/>
            <person name="Zhu Q."/>
            <person name="Hogenkamp D."/>
            <person name="Dixit R."/>
            <person name="Oppert B."/>
            <person name="Jiang H."/>
            <person name="Zou Z."/>
            <person name="Marshall J."/>
            <person name="Elpidina E."/>
            <person name="Vinokurov K."/>
            <person name="Oppert C."/>
            <person name="Zou Z."/>
            <person name="Evans J."/>
            <person name="Lu Z."/>
            <person name="Zhao P."/>
            <person name="Sumathipala N."/>
            <person name="Altincicek B."/>
            <person name="Vilcinskas A."/>
            <person name="Williams M."/>
            <person name="Hultmark D."/>
            <person name="Hetru C."/>
            <person name="Jiang H."/>
            <person name="Grimmelikhuijzen C.J."/>
            <person name="Hauser F."/>
            <person name="Cazzamali G."/>
            <person name="Williamson M."/>
            <person name="Park Y."/>
            <person name="Li B."/>
            <person name="Tanaka Y."/>
            <person name="Predel R."/>
            <person name="Neupert S."/>
            <person name="Schachtner J."/>
            <person name="Verleyen P."/>
            <person name="Raible F."/>
            <person name="Bork P."/>
            <person name="Friedrich M."/>
            <person name="Walden K.K."/>
            <person name="Robertson H.M."/>
            <person name="Angeli S."/>
            <person name="Foret S."/>
            <person name="Bucher G."/>
            <person name="Schuetz S."/>
            <person name="Maleszka R."/>
            <person name="Wimmer E.A."/>
            <person name="Beeman R.W."/>
            <person name="Lorenzen M."/>
            <person name="Tomoyasu Y."/>
            <person name="Miller S.C."/>
            <person name="Grossmann D."/>
            <person name="Bucher G."/>
        </authorList>
    </citation>
    <scope>NUCLEOTIDE SEQUENCE [LARGE SCALE GENOMIC DNA]</scope>
    <source>
        <strain evidence="1 2">Georgia GA2</strain>
    </source>
</reference>
<evidence type="ECO:0000313" key="2">
    <source>
        <dbReference type="Proteomes" id="UP000007266"/>
    </source>
</evidence>
<protein>
    <submittedName>
        <fullName evidence="1">Uncharacterized protein</fullName>
    </submittedName>
</protein>
<keyword evidence="2" id="KW-1185">Reference proteome</keyword>
<evidence type="ECO:0000313" key="1">
    <source>
        <dbReference type="EMBL" id="EFA12684.1"/>
    </source>
</evidence>
<dbReference type="AlphaFoldDB" id="D2CG42"/>
<dbReference type="EMBL" id="KQ972864">
    <property type="protein sequence ID" value="EFA12684.1"/>
    <property type="molecule type" value="Genomic_DNA"/>
</dbReference>
<gene>
    <name evidence="1" type="primary">GLEAN_10708</name>
    <name evidence="1" type="ORF">TcasGA2_TC010708</name>
</gene>
<organism evidence="1 2">
    <name type="scientific">Tribolium castaneum</name>
    <name type="common">Red flour beetle</name>
    <dbReference type="NCBI Taxonomy" id="7070"/>
    <lineage>
        <taxon>Eukaryota</taxon>
        <taxon>Metazoa</taxon>
        <taxon>Ecdysozoa</taxon>
        <taxon>Arthropoda</taxon>
        <taxon>Hexapoda</taxon>
        <taxon>Insecta</taxon>
        <taxon>Pterygota</taxon>
        <taxon>Neoptera</taxon>
        <taxon>Endopterygota</taxon>
        <taxon>Coleoptera</taxon>
        <taxon>Polyphaga</taxon>
        <taxon>Cucujiformia</taxon>
        <taxon>Tenebrionidae</taxon>
        <taxon>Tenebrionidae incertae sedis</taxon>
        <taxon>Tribolium</taxon>
    </lineage>
</organism>
<reference evidence="1 2" key="2">
    <citation type="journal article" date="2010" name="Nucleic Acids Res.">
        <title>BeetleBase in 2010: revisions to provide comprehensive genomic information for Tribolium castaneum.</title>
        <authorList>
            <person name="Kim H.S."/>
            <person name="Murphy T."/>
            <person name="Xia J."/>
            <person name="Caragea D."/>
            <person name="Park Y."/>
            <person name="Beeman R.W."/>
            <person name="Lorenzen M.D."/>
            <person name="Butcher S."/>
            <person name="Manak J.R."/>
            <person name="Brown S.J."/>
        </authorList>
    </citation>
    <scope>NUCLEOTIDE SEQUENCE [LARGE SCALE GENOMIC DNA]</scope>
    <source>
        <strain evidence="1 2">Georgia GA2</strain>
    </source>
</reference>
<dbReference type="Proteomes" id="UP000007266">
    <property type="component" value="Unassembled WGS sequence"/>
</dbReference>
<sequence>MVLIPCQLNTRKLYVKSGIAQYPMFHDAPSASTRRQNGRPFCKSLVFVILFLDYPSVPDTSLSLDNSYVSGDPTTSWSIVAAAAATVLV</sequence>
<proteinExistence type="predicted"/>
<dbReference type="InParanoid" id="D2CG42"/>
<dbReference type="HOGENOM" id="CLU_2457728_0_0_1"/>